<name>A0A6J4RZ33_9SPHN</name>
<evidence type="ECO:0000313" key="1">
    <source>
        <dbReference type="EMBL" id="CAA9485459.1"/>
    </source>
</evidence>
<reference evidence="1" key="1">
    <citation type="submission" date="2020-02" db="EMBL/GenBank/DDBJ databases">
        <authorList>
            <person name="Meier V. D."/>
        </authorList>
    </citation>
    <scope>NUCLEOTIDE SEQUENCE</scope>
    <source>
        <strain evidence="1">AVDCRST_MAG39</strain>
    </source>
</reference>
<dbReference type="AlphaFoldDB" id="A0A6J4RZ33"/>
<accession>A0A6J4RZ33</accession>
<proteinExistence type="predicted"/>
<sequence length="115" mass="12384">MAKRDLVYQPKGAKRAGDTTTYWVTVTSAERRKPVEYHLLPVVAGDYVLYGAMPDKLPTNSFCMGAPAFGVKPGEVVYFGDMTPFVMVRMASGDKANAMAYSANLDGARGARGPS</sequence>
<dbReference type="EMBL" id="CADCVW010000019">
    <property type="protein sequence ID" value="CAA9485459.1"/>
    <property type="molecule type" value="Genomic_DNA"/>
</dbReference>
<gene>
    <name evidence="1" type="ORF">AVDCRST_MAG39-413</name>
</gene>
<organism evidence="1">
    <name type="scientific">uncultured Sphingomonadaceae bacterium</name>
    <dbReference type="NCBI Taxonomy" id="169976"/>
    <lineage>
        <taxon>Bacteria</taxon>
        <taxon>Pseudomonadati</taxon>
        <taxon>Pseudomonadota</taxon>
        <taxon>Alphaproteobacteria</taxon>
        <taxon>Sphingomonadales</taxon>
        <taxon>Sphingomonadaceae</taxon>
        <taxon>environmental samples</taxon>
    </lineage>
</organism>
<protein>
    <submittedName>
        <fullName evidence="1">Uncharacterized protein</fullName>
    </submittedName>
</protein>